<dbReference type="AlphaFoldDB" id="X0ZMA4"/>
<organism evidence="1">
    <name type="scientific">marine sediment metagenome</name>
    <dbReference type="NCBI Taxonomy" id="412755"/>
    <lineage>
        <taxon>unclassified sequences</taxon>
        <taxon>metagenomes</taxon>
        <taxon>ecological metagenomes</taxon>
    </lineage>
</organism>
<gene>
    <name evidence="1" type="ORF">S01H4_14099</name>
</gene>
<evidence type="ECO:0000313" key="1">
    <source>
        <dbReference type="EMBL" id="GAG59227.1"/>
    </source>
</evidence>
<feature type="non-terminal residue" evidence="1">
    <location>
        <position position="1"/>
    </location>
</feature>
<dbReference type="EMBL" id="BART01006192">
    <property type="protein sequence ID" value="GAG59227.1"/>
    <property type="molecule type" value="Genomic_DNA"/>
</dbReference>
<comment type="caution">
    <text evidence="1">The sequence shown here is derived from an EMBL/GenBank/DDBJ whole genome shotgun (WGS) entry which is preliminary data.</text>
</comment>
<sequence length="39" mass="4602">TEEEGKRILKALGFDRFFAPSDEDYDYVRDLHTLWLSAP</sequence>
<reference evidence="1" key="1">
    <citation type="journal article" date="2014" name="Front. Microbiol.">
        <title>High frequency of phylogenetically diverse reductive dehalogenase-homologous genes in deep subseafloor sedimentary metagenomes.</title>
        <authorList>
            <person name="Kawai M."/>
            <person name="Futagami T."/>
            <person name="Toyoda A."/>
            <person name="Takaki Y."/>
            <person name="Nishi S."/>
            <person name="Hori S."/>
            <person name="Arai W."/>
            <person name="Tsubouchi T."/>
            <person name="Morono Y."/>
            <person name="Uchiyama I."/>
            <person name="Ito T."/>
            <person name="Fujiyama A."/>
            <person name="Inagaki F."/>
            <person name="Takami H."/>
        </authorList>
    </citation>
    <scope>NUCLEOTIDE SEQUENCE</scope>
    <source>
        <strain evidence="1">Expedition CK06-06</strain>
    </source>
</reference>
<accession>X0ZMA4</accession>
<name>X0ZMA4_9ZZZZ</name>
<protein>
    <submittedName>
        <fullName evidence="1">Uncharacterized protein</fullName>
    </submittedName>
</protein>
<proteinExistence type="predicted"/>